<feature type="domain" description="HAUS augmin-like complex subunit 6 N-terminal" evidence="2">
    <location>
        <begin position="9"/>
        <end position="203"/>
    </location>
</feature>
<dbReference type="GO" id="GO:0008017">
    <property type="term" value="F:microtubule binding"/>
    <property type="evidence" value="ECO:0007669"/>
    <property type="project" value="TreeGrafter"/>
</dbReference>
<dbReference type="GO" id="GO:0070652">
    <property type="term" value="C:HAUS complex"/>
    <property type="evidence" value="ECO:0007669"/>
    <property type="project" value="InterPro"/>
</dbReference>
<dbReference type="Pfam" id="PF14661">
    <property type="entry name" value="HAUS6_N"/>
    <property type="match status" value="1"/>
</dbReference>
<feature type="compositionally biased region" description="Low complexity" evidence="1">
    <location>
        <begin position="606"/>
        <end position="617"/>
    </location>
</feature>
<comment type="caution">
    <text evidence="3">The sequence shown here is derived from an EMBL/GenBank/DDBJ whole genome shotgun (WGS) entry which is preliminary data.</text>
</comment>
<proteinExistence type="predicted"/>
<dbReference type="EMBL" id="VIIS01000939">
    <property type="protein sequence ID" value="KAF0303486.1"/>
    <property type="molecule type" value="Genomic_DNA"/>
</dbReference>
<feature type="compositionally biased region" description="Low complexity" evidence="1">
    <location>
        <begin position="521"/>
        <end position="532"/>
    </location>
</feature>
<reference evidence="3 4" key="1">
    <citation type="submission" date="2019-07" db="EMBL/GenBank/DDBJ databases">
        <title>Draft genome assembly of a fouling barnacle, Amphibalanus amphitrite (Darwin, 1854): The first reference genome for Thecostraca.</title>
        <authorList>
            <person name="Kim W."/>
        </authorList>
    </citation>
    <scope>NUCLEOTIDE SEQUENCE [LARGE SCALE GENOMIC DNA]</scope>
    <source>
        <strain evidence="3">SNU_AA5</strain>
        <tissue evidence="3">Soma without cirri and trophi</tissue>
    </source>
</reference>
<dbReference type="Proteomes" id="UP000440578">
    <property type="component" value="Unassembled WGS sequence"/>
</dbReference>
<gene>
    <name evidence="3" type="primary">HAUS6_4</name>
    <name evidence="3" type="ORF">FJT64_024523</name>
</gene>
<feature type="compositionally biased region" description="Low complexity" evidence="1">
    <location>
        <begin position="841"/>
        <end position="861"/>
    </location>
</feature>
<dbReference type="InterPro" id="IPR028163">
    <property type="entry name" value="HAUS_6_N"/>
</dbReference>
<feature type="compositionally biased region" description="Basic and acidic residues" evidence="1">
    <location>
        <begin position="418"/>
        <end position="432"/>
    </location>
</feature>
<feature type="compositionally biased region" description="Low complexity" evidence="1">
    <location>
        <begin position="503"/>
        <end position="514"/>
    </location>
</feature>
<dbReference type="AlphaFoldDB" id="A0A6A4WI18"/>
<feature type="region of interest" description="Disordered" evidence="1">
    <location>
        <begin position="757"/>
        <end position="919"/>
    </location>
</feature>
<keyword evidence="4" id="KW-1185">Reference proteome</keyword>
<dbReference type="EMBL" id="VIIS01000939">
    <property type="protein sequence ID" value="KAF0303484.1"/>
    <property type="molecule type" value="Genomic_DNA"/>
</dbReference>
<evidence type="ECO:0000313" key="3">
    <source>
        <dbReference type="EMBL" id="KAF0303484.1"/>
    </source>
</evidence>
<dbReference type="PANTHER" id="PTHR16151:SF2">
    <property type="entry name" value="HAUS AUGMIN-LIKE COMPLEX SUBUNIT 6"/>
    <property type="match status" value="1"/>
</dbReference>
<dbReference type="OrthoDB" id="6363917at2759"/>
<dbReference type="GO" id="GO:0051225">
    <property type="term" value="P:spindle assembly"/>
    <property type="evidence" value="ECO:0007669"/>
    <property type="project" value="InterPro"/>
</dbReference>
<evidence type="ECO:0000313" key="4">
    <source>
        <dbReference type="Proteomes" id="UP000440578"/>
    </source>
</evidence>
<evidence type="ECO:0000259" key="2">
    <source>
        <dbReference type="Pfam" id="PF14661"/>
    </source>
</evidence>
<dbReference type="GO" id="GO:1990498">
    <property type="term" value="C:mitotic spindle microtubule"/>
    <property type="evidence" value="ECO:0007669"/>
    <property type="project" value="TreeGrafter"/>
</dbReference>
<protein>
    <submittedName>
        <fullName evidence="3">HAUS augmin-like complex subunit 6</fullName>
    </submittedName>
</protein>
<sequence>MSVAELIHSNLCLLGYEKEASAAKIILSDETFEHANERAFQSVVHFLLRSLDEERCRLAFRHCWPVLDKKQSSVFRQGVVGWLRELRQTDPDGSSLPQINPALFLSPGGRRFKDLLLSLTQFVMLKSLQKLDAEAPAGDREQILSKGDPEIQCGTLRAAGAIAKDRFVQTQKKKLAVHTEHQRFADSFSTQYRRLRQSISSLTVELGRLVAVSELPPELTHRLLQENAEQVVPAVYAASRQRLAALVAPRDRLHRFAAETEYSWRVVDSIASGAVEKSAVDAGDLVTREQTDQGAQSGSDMLVDGKLDLLTFFDTFVGKVEHLRQSLSLCAIGDLKGLSLCSVSVCPGLSVTVFCLCPPRSVTVFCSYPPRSAQHPAVAGLSLCSFPVRPGLHGTLPPLVREATQLSADAGQLLARLETETESTSRRVERLLSAEPPPPPARARGRTTTPSPPPLLAPRTPNWSLSGAPVPPPADHPLKHMYRSPATGGLKLDLEQGADADPSCSSRLSSLTSVTGGGGSPWASPVAAPPAVQLTGPSPRPTEDRPSPAAVGDLFRPPPEPAWGDTETRLTPTPGRAGRSATGLSSCSSLFSPLRGEAGSAARSSVAGSVSSLDSVLETARPGGDGSRARSPVSRGAADSPGLTPATPVTVGASAAGAGAGAGGAGGTTAAPVVHSPSPQVMRLREQTSAFLRSLTLSPVAGGDSVFSPAPLELSAAGGGAWLSAHGQRSRLDGRLSRSGPSSPQGAALPRVAWQDGTRLLPGPGSPVAAELSQTAGTARRRSRSGPGTTHPPLSPNGVWTAELGTGVNARTPEENGVGVRTPEKGLGFGARTPGTKTGISPAAAAGVPASPPAAVGSPAGRSPQAEAVLRRSPQAEPVLGRSPQAEAVLGRSPQAEAVLGRSPQAAGAEEPPVTSETDFSHLDDEMAEALALSVFGPGDFNQSLNFSHRESLGGVELSLVELDDSISDTVPAAAPSSGRVEPPTDVLIDI</sequence>
<organism evidence="3 4">
    <name type="scientific">Amphibalanus amphitrite</name>
    <name type="common">Striped barnacle</name>
    <name type="synonym">Balanus amphitrite</name>
    <dbReference type="NCBI Taxonomy" id="1232801"/>
    <lineage>
        <taxon>Eukaryota</taxon>
        <taxon>Metazoa</taxon>
        <taxon>Ecdysozoa</taxon>
        <taxon>Arthropoda</taxon>
        <taxon>Crustacea</taxon>
        <taxon>Multicrustacea</taxon>
        <taxon>Cirripedia</taxon>
        <taxon>Thoracica</taxon>
        <taxon>Thoracicalcarea</taxon>
        <taxon>Balanomorpha</taxon>
        <taxon>Balanoidea</taxon>
        <taxon>Balanidae</taxon>
        <taxon>Amphibalaninae</taxon>
        <taxon>Amphibalanus</taxon>
    </lineage>
</organism>
<feature type="region of interest" description="Disordered" evidence="1">
    <location>
        <begin position="418"/>
        <end position="586"/>
    </location>
</feature>
<feature type="region of interest" description="Disordered" evidence="1">
    <location>
        <begin position="606"/>
        <end position="651"/>
    </location>
</feature>
<dbReference type="PANTHER" id="PTHR16151">
    <property type="entry name" value="HAUS AUGMIN-LIKE COMPLEX SUBUNIT 6"/>
    <property type="match status" value="1"/>
</dbReference>
<accession>A0A6A4WI18</accession>
<name>A0A6A4WI18_AMPAM</name>
<dbReference type="InterPro" id="IPR026797">
    <property type="entry name" value="HAUS_6"/>
</dbReference>
<dbReference type="EMBL" id="VIIS01000939">
    <property type="protein sequence ID" value="KAF0303485.1"/>
    <property type="molecule type" value="Genomic_DNA"/>
</dbReference>
<evidence type="ECO:0000256" key="1">
    <source>
        <dbReference type="SAM" id="MobiDB-lite"/>
    </source>
</evidence>